<dbReference type="EC" id="3.6.3.14" evidence="8"/>
<dbReference type="AlphaFoldDB" id="A0A085U8V1"/>
<evidence type="ECO:0000256" key="2">
    <source>
        <dbReference type="ARBA" id="ARBA00022475"/>
    </source>
</evidence>
<dbReference type="KEGG" id="yrb:UGYR_10215"/>
<sequence length="127" mass="13557">MPVSLYNGKIARKLLLLQLMTFVVLSAAFGLKGLEWSVSALAGGLAAWLPNTMFMLFACHHQAKTAAPGRVAWTFAIGEGLKVIVTITLLIVALGLFKAAFVPLGLTYLSVLIVQILAPVVISGYRT</sequence>
<dbReference type="InterPro" id="IPR005598">
    <property type="entry name" value="ATP_synth_I"/>
</dbReference>
<evidence type="ECO:0000313" key="7">
    <source>
        <dbReference type="EMBL" id="CEK25805.1"/>
    </source>
</evidence>
<keyword evidence="3 6" id="KW-0812">Transmembrane</keyword>
<dbReference type="STRING" id="29486.UGYR_10215"/>
<keyword evidence="5 6" id="KW-0472">Membrane</keyword>
<keyword evidence="9" id="KW-1185">Reference proteome</keyword>
<keyword evidence="4 6" id="KW-1133">Transmembrane helix</keyword>
<evidence type="ECO:0000256" key="6">
    <source>
        <dbReference type="SAM" id="Phobius"/>
    </source>
</evidence>
<protein>
    <submittedName>
        <fullName evidence="7">ATP synthase protein I</fullName>
    </submittedName>
    <submittedName>
        <fullName evidence="8">F0F1 ATP synthase subunit I</fullName>
        <ecNumber evidence="8">3.6.3.14</ecNumber>
    </submittedName>
</protein>
<keyword evidence="8" id="KW-0378">Hydrolase</keyword>
<dbReference type="EMBL" id="UHJG01000001">
    <property type="protein sequence ID" value="SUQ00789.1"/>
    <property type="molecule type" value="Genomic_DNA"/>
</dbReference>
<comment type="subcellular location">
    <subcellularLocation>
        <location evidence="1">Cell membrane</location>
        <topology evidence="1">Multi-pass membrane protein</topology>
    </subcellularLocation>
</comment>
<evidence type="ECO:0000256" key="1">
    <source>
        <dbReference type="ARBA" id="ARBA00004651"/>
    </source>
</evidence>
<evidence type="ECO:0000256" key="3">
    <source>
        <dbReference type="ARBA" id="ARBA00022692"/>
    </source>
</evidence>
<keyword evidence="2" id="KW-1003">Cell membrane</keyword>
<dbReference type="Pfam" id="PF03899">
    <property type="entry name" value="ATP-synt_I"/>
    <property type="match status" value="1"/>
</dbReference>
<dbReference type="GeneID" id="66881210"/>
<dbReference type="RefSeq" id="WP_038242217.1">
    <property type="nucleotide sequence ID" value="NZ_CABIHR010000036.1"/>
</dbReference>
<feature type="transmembrane region" description="Helical" evidence="6">
    <location>
        <begin position="40"/>
        <end position="59"/>
    </location>
</feature>
<dbReference type="Proteomes" id="UP000255169">
    <property type="component" value="Unassembled WGS sequence"/>
</dbReference>
<name>A0A085U8V1_YERRU</name>
<evidence type="ECO:0000256" key="5">
    <source>
        <dbReference type="ARBA" id="ARBA00023136"/>
    </source>
</evidence>
<evidence type="ECO:0000313" key="8">
    <source>
        <dbReference type="EMBL" id="SUQ00789.1"/>
    </source>
</evidence>
<gene>
    <name evidence="8" type="primary">atpI</name>
    <name evidence="7" type="ORF">CSF007_0050</name>
    <name evidence="8" type="ORF">NCTC10476_02095</name>
</gene>
<feature type="transmembrane region" description="Helical" evidence="6">
    <location>
        <begin position="100"/>
        <end position="122"/>
    </location>
</feature>
<evidence type="ECO:0000256" key="4">
    <source>
        <dbReference type="ARBA" id="ARBA00022989"/>
    </source>
</evidence>
<reference evidence="8 9" key="2">
    <citation type="submission" date="2018-06" db="EMBL/GenBank/DDBJ databases">
        <authorList>
            <consortium name="Pathogen Informatics"/>
            <person name="Doyle S."/>
        </authorList>
    </citation>
    <scope>NUCLEOTIDE SEQUENCE [LARGE SCALE GENOMIC DNA]</scope>
    <source>
        <strain evidence="8 9">NCTC10476</strain>
    </source>
</reference>
<dbReference type="PATRIC" id="fig|29486.44.peg.1140"/>
<proteinExistence type="predicted"/>
<organism evidence="8 9">
    <name type="scientific">Yersinia ruckeri</name>
    <dbReference type="NCBI Taxonomy" id="29486"/>
    <lineage>
        <taxon>Bacteria</taxon>
        <taxon>Pseudomonadati</taxon>
        <taxon>Pseudomonadota</taxon>
        <taxon>Gammaproteobacteria</taxon>
        <taxon>Enterobacterales</taxon>
        <taxon>Yersiniaceae</taxon>
        <taxon>Yersinia</taxon>
    </lineage>
</organism>
<evidence type="ECO:0000313" key="9">
    <source>
        <dbReference type="Proteomes" id="UP000255169"/>
    </source>
</evidence>
<accession>A0A085U8V1</accession>
<dbReference type="EMBL" id="LN681231">
    <property type="protein sequence ID" value="CEK25805.1"/>
    <property type="molecule type" value="Genomic_DNA"/>
</dbReference>
<dbReference type="GO" id="GO:0016787">
    <property type="term" value="F:hydrolase activity"/>
    <property type="evidence" value="ECO:0007669"/>
    <property type="project" value="UniProtKB-KW"/>
</dbReference>
<dbReference type="NCBIfam" id="NF005962">
    <property type="entry name" value="PRK08049.1"/>
    <property type="match status" value="1"/>
</dbReference>
<feature type="transmembrane region" description="Helical" evidence="6">
    <location>
        <begin position="71"/>
        <end position="94"/>
    </location>
</feature>
<dbReference type="eggNOG" id="COG3312">
    <property type="taxonomic scope" value="Bacteria"/>
</dbReference>
<dbReference type="GO" id="GO:0005886">
    <property type="term" value="C:plasma membrane"/>
    <property type="evidence" value="ECO:0007669"/>
    <property type="project" value="UniProtKB-SubCell"/>
</dbReference>
<dbReference type="OrthoDB" id="6505199at2"/>
<reference evidence="7" key="1">
    <citation type="journal article" date="2015" name="Genome Announc.">
        <title>Complete Genome Sequence of Yersinia ruckeri Strain CSF007-82, Etiologic Agent of Red Mouth Disease in Salmonid Fish.</title>
        <authorList>
            <person name="Nelson M.C."/>
            <person name="LaPatra S.E."/>
            <person name="Welch T.J."/>
            <person name="Graf J."/>
        </authorList>
    </citation>
    <scope>NUCLEOTIDE SEQUENCE</scope>
    <source>
        <strain evidence="7">CSF007-82</strain>
    </source>
</reference>